<protein>
    <submittedName>
        <fullName evidence="2">Uncharacterized protein</fullName>
    </submittedName>
</protein>
<dbReference type="EMBL" id="GBXM01068290">
    <property type="protein sequence ID" value="JAH40287.1"/>
    <property type="molecule type" value="Transcribed_RNA"/>
</dbReference>
<reference evidence="2" key="2">
    <citation type="journal article" date="2015" name="Fish Shellfish Immunol.">
        <title>Early steps in the European eel (Anguilla anguilla)-Vibrio vulnificus interaction in the gills: Role of the RtxA13 toxin.</title>
        <authorList>
            <person name="Callol A."/>
            <person name="Pajuelo D."/>
            <person name="Ebbesson L."/>
            <person name="Teles M."/>
            <person name="MacKenzie S."/>
            <person name="Amaro C."/>
        </authorList>
    </citation>
    <scope>NUCLEOTIDE SEQUENCE</scope>
</reference>
<feature type="region of interest" description="Disordered" evidence="1">
    <location>
        <begin position="69"/>
        <end position="92"/>
    </location>
</feature>
<organism evidence="2">
    <name type="scientific">Anguilla anguilla</name>
    <name type="common">European freshwater eel</name>
    <name type="synonym">Muraena anguilla</name>
    <dbReference type="NCBI Taxonomy" id="7936"/>
    <lineage>
        <taxon>Eukaryota</taxon>
        <taxon>Metazoa</taxon>
        <taxon>Chordata</taxon>
        <taxon>Craniata</taxon>
        <taxon>Vertebrata</taxon>
        <taxon>Euteleostomi</taxon>
        <taxon>Actinopterygii</taxon>
        <taxon>Neopterygii</taxon>
        <taxon>Teleostei</taxon>
        <taxon>Anguilliformes</taxon>
        <taxon>Anguillidae</taxon>
        <taxon>Anguilla</taxon>
    </lineage>
</organism>
<evidence type="ECO:0000313" key="2">
    <source>
        <dbReference type="EMBL" id="JAH40287.1"/>
    </source>
</evidence>
<accession>A0A0E9SGC7</accession>
<feature type="compositionally biased region" description="Basic and acidic residues" evidence="1">
    <location>
        <begin position="76"/>
        <end position="92"/>
    </location>
</feature>
<dbReference type="AlphaFoldDB" id="A0A0E9SGC7"/>
<reference evidence="2" key="1">
    <citation type="submission" date="2014-11" db="EMBL/GenBank/DDBJ databases">
        <authorList>
            <person name="Amaro Gonzalez C."/>
        </authorList>
    </citation>
    <scope>NUCLEOTIDE SEQUENCE</scope>
</reference>
<name>A0A0E9SGC7_ANGAN</name>
<proteinExistence type="predicted"/>
<evidence type="ECO:0000256" key="1">
    <source>
        <dbReference type="SAM" id="MobiDB-lite"/>
    </source>
</evidence>
<sequence>MQEENLNNHSLMGIDEIQSKSYTEELEASLKERACLIKEKEELIASLEQQLQKEIHLHEVALEKMKVRVNELQQRSTEKQETSKTEEHRDEK</sequence>